<dbReference type="Pfam" id="PF01497">
    <property type="entry name" value="Peripla_BP_2"/>
    <property type="match status" value="1"/>
</dbReference>
<dbReference type="EMBL" id="CP124545">
    <property type="protein sequence ID" value="WGV51876.2"/>
    <property type="molecule type" value="Genomic_DNA"/>
</dbReference>
<feature type="chain" id="PRO_5044542005" evidence="5">
    <location>
        <begin position="24"/>
        <end position="331"/>
    </location>
</feature>
<dbReference type="GeneID" id="57487593"/>
<evidence type="ECO:0000256" key="5">
    <source>
        <dbReference type="SAM" id="SignalP"/>
    </source>
</evidence>
<dbReference type="Proteomes" id="UP001230933">
    <property type="component" value="Chromosome"/>
</dbReference>
<dbReference type="AlphaFoldDB" id="A0A0E3VC05"/>
<evidence type="ECO:0000256" key="4">
    <source>
        <dbReference type="ARBA" id="ARBA00022729"/>
    </source>
</evidence>
<reference evidence="9" key="3">
    <citation type="submission" date="2023-08" db="EMBL/GenBank/DDBJ databases">
        <title>Isolation and Characterization of Rhodococcus erythropolis MGMM8.</title>
        <authorList>
            <person name="Diabankana R.G.C."/>
            <person name="Afordoanyi D.M."/>
            <person name="Validov S.Z."/>
        </authorList>
    </citation>
    <scope>NUCLEOTIDE SEQUENCE</scope>
    <source>
        <strain evidence="9">MGMM8</strain>
    </source>
</reference>
<evidence type="ECO:0000313" key="7">
    <source>
        <dbReference type="EMBL" id="KAB2585540.1"/>
    </source>
</evidence>
<dbReference type="PANTHER" id="PTHR30532">
    <property type="entry name" value="IRON III DICITRATE-BINDING PERIPLASMIC PROTEIN"/>
    <property type="match status" value="1"/>
</dbReference>
<dbReference type="InterPro" id="IPR002491">
    <property type="entry name" value="ABC_transptr_periplasmic_BD"/>
</dbReference>
<dbReference type="OMA" id="KPMYRYL"/>
<dbReference type="KEGG" id="reb:XU06_11240"/>
<evidence type="ECO:0000313" key="8">
    <source>
        <dbReference type="EMBL" id="MBH5141584.1"/>
    </source>
</evidence>
<protein>
    <submittedName>
        <fullName evidence="7">Iron siderophore-binding protein</fullName>
    </submittedName>
    <submittedName>
        <fullName evidence="8">Iron-siderophore ABC transporter substrate-binding protein</fullName>
    </submittedName>
</protein>
<evidence type="ECO:0000313" key="11">
    <source>
        <dbReference type="Proteomes" id="UP000627573"/>
    </source>
</evidence>
<comment type="subcellular location">
    <subcellularLocation>
        <location evidence="1">Cell envelope</location>
    </subcellularLocation>
</comment>
<dbReference type="SUPFAM" id="SSF53807">
    <property type="entry name" value="Helical backbone' metal receptor"/>
    <property type="match status" value="1"/>
</dbReference>
<feature type="signal peptide" evidence="5">
    <location>
        <begin position="1"/>
        <end position="23"/>
    </location>
</feature>
<evidence type="ECO:0000256" key="2">
    <source>
        <dbReference type="ARBA" id="ARBA00008814"/>
    </source>
</evidence>
<dbReference type="Gene3D" id="3.40.50.1980">
    <property type="entry name" value="Nitrogenase molybdenum iron protein domain"/>
    <property type="match status" value="2"/>
</dbReference>
<keyword evidence="11" id="KW-1185">Reference proteome</keyword>
<dbReference type="GO" id="GO:0030288">
    <property type="term" value="C:outer membrane-bounded periplasmic space"/>
    <property type="evidence" value="ECO:0007669"/>
    <property type="project" value="TreeGrafter"/>
</dbReference>
<proteinExistence type="inferred from homology"/>
<dbReference type="PANTHER" id="PTHR30532:SF21">
    <property type="entry name" value="SIDEROPHORE-BINDING LIPOPROTEIN YFIY-RELATED"/>
    <property type="match status" value="1"/>
</dbReference>
<keyword evidence="4 5" id="KW-0732">Signal</keyword>
<feature type="domain" description="Fe/B12 periplasmic-binding" evidence="6">
    <location>
        <begin position="61"/>
        <end position="328"/>
    </location>
</feature>
<evidence type="ECO:0000313" key="10">
    <source>
        <dbReference type="Proteomes" id="UP000325576"/>
    </source>
</evidence>
<organism evidence="8 11">
    <name type="scientific">Rhodococcus erythropolis</name>
    <name type="common">Arthrobacter picolinophilus</name>
    <dbReference type="NCBI Taxonomy" id="1833"/>
    <lineage>
        <taxon>Bacteria</taxon>
        <taxon>Bacillati</taxon>
        <taxon>Actinomycetota</taxon>
        <taxon>Actinomycetes</taxon>
        <taxon>Mycobacteriales</taxon>
        <taxon>Nocardiaceae</taxon>
        <taxon>Rhodococcus</taxon>
        <taxon>Rhodococcus erythropolis group</taxon>
    </lineage>
</organism>
<accession>A0A0E3VC05</accession>
<comment type="similarity">
    <text evidence="2">Belongs to the bacterial solute-binding protein 8 family.</text>
</comment>
<evidence type="ECO:0000256" key="1">
    <source>
        <dbReference type="ARBA" id="ARBA00004196"/>
    </source>
</evidence>
<gene>
    <name evidence="7" type="ORF">BS297_09875</name>
    <name evidence="8" type="ORF">I3517_03010</name>
    <name evidence="9" type="ORF">QIE55_11930</name>
</gene>
<sequence>MKFFPRRAALVAVAASIALVVPACSSNDEPAATTTSTESGAFPRTIEHFRGSTEIPAAPQRIVALDNSFTDAVLLLESPLVGYVDYREPGLPDYLGSSREEFAADAVSVGTVSSASLEKIAALQPDLIISAEVRDGKNYEQLSAIAPTVFTQTTGPTWKDNIRLVGQALGKESLAEAKITEYETRAATVGKEINEKANNPVISVVRFAGEPTARLYRTTSFSGIVLQDAGLKRPDNQGPDPADAGNIMMKISPELINEADADVIFISTWQDAEGKSAEAAKPFLESPLWQTLRGRKVDVDDSRWMSPVSIQGAHMILDDLSDTFEVDKQNS</sequence>
<keyword evidence="3" id="KW-0813">Transport</keyword>
<dbReference type="CDD" id="cd01146">
    <property type="entry name" value="FhuD"/>
    <property type="match status" value="1"/>
</dbReference>
<evidence type="ECO:0000313" key="9">
    <source>
        <dbReference type="EMBL" id="WGV51876.2"/>
    </source>
</evidence>
<dbReference type="EMBL" id="JAECSB010000017">
    <property type="protein sequence ID" value="MBH5141584.1"/>
    <property type="molecule type" value="Genomic_DNA"/>
</dbReference>
<evidence type="ECO:0000256" key="3">
    <source>
        <dbReference type="ARBA" id="ARBA00022448"/>
    </source>
</evidence>
<dbReference type="EMBL" id="MRBO01000313">
    <property type="protein sequence ID" value="KAB2585540.1"/>
    <property type="molecule type" value="Genomic_DNA"/>
</dbReference>
<dbReference type="InterPro" id="IPR051313">
    <property type="entry name" value="Bact_iron-sidero_bind"/>
</dbReference>
<name>A0A0E3VC05_RHOER</name>
<dbReference type="PROSITE" id="PS50983">
    <property type="entry name" value="FE_B12_PBP"/>
    <property type="match status" value="1"/>
</dbReference>
<evidence type="ECO:0000259" key="6">
    <source>
        <dbReference type="PROSITE" id="PS50983"/>
    </source>
</evidence>
<dbReference type="Proteomes" id="UP000627573">
    <property type="component" value="Unassembled WGS sequence"/>
</dbReference>
<reference evidence="7 10" key="1">
    <citation type="journal article" date="2017" name="Poromechanics V (2013)">
        <title>Genomic Characterization of the Arsenic-Tolerant Actinobacterium, &lt;i&gt;Rhodococcus erythropolis&lt;/i&gt; S43.</title>
        <authorList>
            <person name="Retamal-Morales G."/>
            <person name="Mehnert M."/>
            <person name="Schwabe R."/>
            <person name="Tischler D."/>
            <person name="Schloemann M."/>
            <person name="Levican G.J."/>
        </authorList>
    </citation>
    <scope>NUCLEOTIDE SEQUENCE [LARGE SCALE GENOMIC DNA]</scope>
    <source>
        <strain evidence="7 10">S43</strain>
    </source>
</reference>
<dbReference type="RefSeq" id="WP_019747891.1">
    <property type="nucleotide sequence ID" value="NZ_BHXB01000001.1"/>
</dbReference>
<reference evidence="8 11" key="2">
    <citation type="submission" date="2020-12" db="EMBL/GenBank/DDBJ databases">
        <title>Draft genome sequence of furan degrading bacterial strain FUR100.</title>
        <authorList>
            <person name="Woiski C."/>
        </authorList>
    </citation>
    <scope>NUCLEOTIDE SEQUENCE [LARGE SCALE GENOMIC DNA]</scope>
    <source>
        <strain evidence="8 11">FUR100</strain>
    </source>
</reference>
<dbReference type="GO" id="GO:1901678">
    <property type="term" value="P:iron coordination entity transport"/>
    <property type="evidence" value="ECO:0007669"/>
    <property type="project" value="UniProtKB-ARBA"/>
</dbReference>
<dbReference type="Proteomes" id="UP000325576">
    <property type="component" value="Unassembled WGS sequence"/>
</dbReference>